<evidence type="ECO:0000256" key="1">
    <source>
        <dbReference type="SAM" id="Phobius"/>
    </source>
</evidence>
<evidence type="ECO:0000313" key="2">
    <source>
        <dbReference type="EMBL" id="KAH9815348.1"/>
    </source>
</evidence>
<name>A0A9W7SJK9_9PEZI</name>
<keyword evidence="3" id="KW-1185">Reference proteome</keyword>
<dbReference type="AlphaFoldDB" id="A0A9W7SJK9"/>
<accession>A0A9W7SJK9</accession>
<comment type="caution">
    <text evidence="2">The sequence shown here is derived from an EMBL/GenBank/DDBJ whole genome shotgun (WGS) entry which is preliminary data.</text>
</comment>
<sequence length="78" mass="8875">MATIDDASSWLVIPLHLCIDLIGFVSSCQKPPEWNAIRVNYAGHLAGVVFGWLYYQLAMRQRLDADSDVERPGSRRKR</sequence>
<feature type="transmembrane region" description="Helical" evidence="1">
    <location>
        <begin position="37"/>
        <end position="55"/>
    </location>
</feature>
<gene>
    <name evidence="2" type="ORF">Tdes44962_MAKER05676</name>
</gene>
<keyword evidence="1" id="KW-1133">Transmembrane helix</keyword>
<keyword evidence="1" id="KW-0472">Membrane</keyword>
<dbReference type="EMBL" id="RIBY02002423">
    <property type="protein sequence ID" value="KAH9815348.1"/>
    <property type="molecule type" value="Genomic_DNA"/>
</dbReference>
<dbReference type="Proteomes" id="UP001138500">
    <property type="component" value="Unassembled WGS sequence"/>
</dbReference>
<reference evidence="2 3" key="1">
    <citation type="journal article" date="2018" name="IMA Fungus">
        <title>IMA Genome-F 10: Nine draft genome sequences of Claviceps purpurea s.lat., including C. arundinis, C. humidiphila, and C. cf. spartinae, pseudomolecules for the pitch canker pathogen Fusarium circinatum, draft genome of Davidsoniella eucalypti, Grosmannia galeiformis, Quambalaria eucalypti, and Teratosphaeria destructans.</title>
        <authorList>
            <person name="Wingfield B.D."/>
            <person name="Liu M."/>
            <person name="Nguyen H.D."/>
            <person name="Lane F.A."/>
            <person name="Morgan S.W."/>
            <person name="De Vos L."/>
            <person name="Wilken P.M."/>
            <person name="Duong T.A."/>
            <person name="Aylward J."/>
            <person name="Coetzee M.P."/>
            <person name="Dadej K."/>
            <person name="De Beer Z.W."/>
            <person name="Findlay W."/>
            <person name="Havenga M."/>
            <person name="Kolarik M."/>
            <person name="Menzies J.G."/>
            <person name="Naidoo K."/>
            <person name="Pochopski O."/>
            <person name="Shoukouhi P."/>
            <person name="Santana Q.C."/>
            <person name="Seifert K.A."/>
            <person name="Soal N."/>
            <person name="Steenkamp E.T."/>
            <person name="Tatham C.T."/>
            <person name="van der Nest M.A."/>
            <person name="Wingfield M.J."/>
        </authorList>
    </citation>
    <scope>NUCLEOTIDE SEQUENCE [LARGE SCALE GENOMIC DNA]</scope>
    <source>
        <strain evidence="2">CMW44962</strain>
    </source>
</reference>
<reference evidence="2 3" key="2">
    <citation type="journal article" date="2021" name="Curr. Genet.">
        <title>Genetic response to nitrogen starvation in the aggressive Eucalyptus foliar pathogen Teratosphaeria destructans.</title>
        <authorList>
            <person name="Havenga M."/>
            <person name="Wingfield B.D."/>
            <person name="Wingfield M.J."/>
            <person name="Dreyer L.L."/>
            <person name="Roets F."/>
            <person name="Aylward J."/>
        </authorList>
    </citation>
    <scope>NUCLEOTIDE SEQUENCE [LARGE SCALE GENOMIC DNA]</scope>
    <source>
        <strain evidence="2">CMW44962</strain>
    </source>
</reference>
<organism evidence="2 3">
    <name type="scientific">Teratosphaeria destructans</name>
    <dbReference type="NCBI Taxonomy" id="418781"/>
    <lineage>
        <taxon>Eukaryota</taxon>
        <taxon>Fungi</taxon>
        <taxon>Dikarya</taxon>
        <taxon>Ascomycota</taxon>
        <taxon>Pezizomycotina</taxon>
        <taxon>Dothideomycetes</taxon>
        <taxon>Dothideomycetidae</taxon>
        <taxon>Mycosphaerellales</taxon>
        <taxon>Teratosphaeriaceae</taxon>
        <taxon>Teratosphaeria</taxon>
    </lineage>
</organism>
<keyword evidence="1" id="KW-0812">Transmembrane</keyword>
<protein>
    <submittedName>
        <fullName evidence="2">Uncharacterized protein</fullName>
    </submittedName>
</protein>
<feature type="transmembrane region" description="Helical" evidence="1">
    <location>
        <begin position="7"/>
        <end position="25"/>
    </location>
</feature>
<evidence type="ECO:0000313" key="3">
    <source>
        <dbReference type="Proteomes" id="UP001138500"/>
    </source>
</evidence>
<proteinExistence type="predicted"/>